<name>A0AAV4GSV5_9GAST</name>
<evidence type="ECO:0000256" key="1">
    <source>
        <dbReference type="SAM" id="Phobius"/>
    </source>
</evidence>
<keyword evidence="3" id="KW-1185">Reference proteome</keyword>
<evidence type="ECO:0000313" key="2">
    <source>
        <dbReference type="EMBL" id="GFR88171.1"/>
    </source>
</evidence>
<dbReference type="AlphaFoldDB" id="A0AAV4GSV5"/>
<keyword evidence="1" id="KW-0812">Transmembrane</keyword>
<evidence type="ECO:0000313" key="3">
    <source>
        <dbReference type="Proteomes" id="UP000762676"/>
    </source>
</evidence>
<reference evidence="2 3" key="1">
    <citation type="journal article" date="2021" name="Elife">
        <title>Chloroplast acquisition without the gene transfer in kleptoplastic sea slugs, Plakobranchus ocellatus.</title>
        <authorList>
            <person name="Maeda T."/>
            <person name="Takahashi S."/>
            <person name="Yoshida T."/>
            <person name="Shimamura S."/>
            <person name="Takaki Y."/>
            <person name="Nagai Y."/>
            <person name="Toyoda A."/>
            <person name="Suzuki Y."/>
            <person name="Arimoto A."/>
            <person name="Ishii H."/>
            <person name="Satoh N."/>
            <person name="Nishiyama T."/>
            <person name="Hasebe M."/>
            <person name="Maruyama T."/>
            <person name="Minagawa J."/>
            <person name="Obokata J."/>
            <person name="Shigenobu S."/>
        </authorList>
    </citation>
    <scope>NUCLEOTIDE SEQUENCE [LARGE SCALE GENOMIC DNA]</scope>
</reference>
<keyword evidence="1" id="KW-0472">Membrane</keyword>
<feature type="transmembrane region" description="Helical" evidence="1">
    <location>
        <begin position="31"/>
        <end position="53"/>
    </location>
</feature>
<proteinExistence type="predicted"/>
<comment type="caution">
    <text evidence="2">The sequence shown here is derived from an EMBL/GenBank/DDBJ whole genome shotgun (WGS) entry which is preliminary data.</text>
</comment>
<keyword evidence="1" id="KW-1133">Transmembrane helix</keyword>
<organism evidence="2 3">
    <name type="scientific">Elysia marginata</name>
    <dbReference type="NCBI Taxonomy" id="1093978"/>
    <lineage>
        <taxon>Eukaryota</taxon>
        <taxon>Metazoa</taxon>
        <taxon>Spiralia</taxon>
        <taxon>Lophotrochozoa</taxon>
        <taxon>Mollusca</taxon>
        <taxon>Gastropoda</taxon>
        <taxon>Heterobranchia</taxon>
        <taxon>Euthyneura</taxon>
        <taxon>Panpulmonata</taxon>
        <taxon>Sacoglossa</taxon>
        <taxon>Placobranchoidea</taxon>
        <taxon>Plakobranchidae</taxon>
        <taxon>Elysia</taxon>
    </lineage>
</organism>
<dbReference type="EMBL" id="BMAT01005140">
    <property type="protein sequence ID" value="GFR88171.1"/>
    <property type="molecule type" value="Genomic_DNA"/>
</dbReference>
<gene>
    <name evidence="2" type="ORF">ElyMa_002510900</name>
</gene>
<dbReference type="Proteomes" id="UP000762676">
    <property type="component" value="Unassembled WGS sequence"/>
</dbReference>
<accession>A0AAV4GSV5</accession>
<sequence length="167" mass="18051">MDQPVSVSPAQGAKKAASDFVYHTFGRNPKATGIVFIAMVIMLLIFVILFLVFMNKHKNCARGSKSPFYGLRPLGNLNTGSLNPTWQGQMGDAGWGGPMHSTHQPGQSRIRGASAEGDHVLAVAPVDDHAYEAHHPEDADDDETFDRADSVKNMSDEALMRLMNGGA</sequence>
<protein>
    <submittedName>
        <fullName evidence="2">Uncharacterized protein</fullName>
    </submittedName>
</protein>